<proteinExistence type="predicted"/>
<evidence type="ECO:0000313" key="1">
    <source>
        <dbReference type="EMBL" id="RID74554.1"/>
    </source>
</evidence>
<protein>
    <submittedName>
        <fullName evidence="1">Uncharacterized protein</fullName>
    </submittedName>
</protein>
<dbReference type="AlphaFoldDB" id="A0A398AD24"/>
<sequence>MAIEENKLKYSTTLEVNQPTHTKEAMSAYYDDVKIGHVFNKPNKILKLLIVCNDTCGHVSVLINSSGR</sequence>
<name>A0A398AD24_BRACM</name>
<dbReference type="EMBL" id="CM010629">
    <property type="protein sequence ID" value="RID74554.1"/>
    <property type="molecule type" value="Genomic_DNA"/>
</dbReference>
<organism evidence="1 2">
    <name type="scientific">Brassica campestris</name>
    <name type="common">Field mustard</name>
    <dbReference type="NCBI Taxonomy" id="3711"/>
    <lineage>
        <taxon>Eukaryota</taxon>
        <taxon>Viridiplantae</taxon>
        <taxon>Streptophyta</taxon>
        <taxon>Embryophyta</taxon>
        <taxon>Tracheophyta</taxon>
        <taxon>Spermatophyta</taxon>
        <taxon>Magnoliopsida</taxon>
        <taxon>eudicotyledons</taxon>
        <taxon>Gunneridae</taxon>
        <taxon>Pentapetalae</taxon>
        <taxon>rosids</taxon>
        <taxon>malvids</taxon>
        <taxon>Brassicales</taxon>
        <taxon>Brassicaceae</taxon>
        <taxon>Brassiceae</taxon>
        <taxon>Brassica</taxon>
    </lineage>
</organism>
<dbReference type="Proteomes" id="UP000264353">
    <property type="component" value="Chromosome A2"/>
</dbReference>
<accession>A0A398AD24</accession>
<evidence type="ECO:0000313" key="2">
    <source>
        <dbReference type="Proteomes" id="UP000264353"/>
    </source>
</evidence>
<reference evidence="1 2" key="1">
    <citation type="submission" date="2018-06" db="EMBL/GenBank/DDBJ databases">
        <title>WGS assembly of Brassica rapa FPsc.</title>
        <authorList>
            <person name="Bowman J."/>
            <person name="Kohchi T."/>
            <person name="Yamato K."/>
            <person name="Jenkins J."/>
            <person name="Shu S."/>
            <person name="Ishizaki K."/>
            <person name="Yamaoka S."/>
            <person name="Nishihama R."/>
            <person name="Nakamura Y."/>
            <person name="Berger F."/>
            <person name="Adam C."/>
            <person name="Aki S."/>
            <person name="Althoff F."/>
            <person name="Araki T."/>
            <person name="Arteaga-Vazquez M."/>
            <person name="Balasubrmanian S."/>
            <person name="Bauer D."/>
            <person name="Boehm C."/>
            <person name="Briginshaw L."/>
            <person name="Caballero-Perez J."/>
            <person name="Catarino B."/>
            <person name="Chen F."/>
            <person name="Chiyoda S."/>
            <person name="Chovatia M."/>
            <person name="Davies K."/>
            <person name="Delmans M."/>
            <person name="Demura T."/>
            <person name="Dierschke T."/>
            <person name="Dolan L."/>
            <person name="Dorantes-Acosta A."/>
            <person name="Eklund D."/>
            <person name="Florent S."/>
            <person name="Flores-Sandoval E."/>
            <person name="Fujiyama A."/>
            <person name="Fukuzawa H."/>
            <person name="Galik B."/>
            <person name="Grimanelli D."/>
            <person name="Grimwood J."/>
            <person name="Grossniklaus U."/>
            <person name="Hamada T."/>
            <person name="Haseloff J."/>
            <person name="Hetherington A."/>
            <person name="Higo A."/>
            <person name="Hirakawa Y."/>
            <person name="Hundley H."/>
            <person name="Ikeda Y."/>
            <person name="Inoue K."/>
            <person name="Inoue S."/>
            <person name="Ishida S."/>
            <person name="Jia Q."/>
            <person name="Kakita M."/>
            <person name="Kanazawa T."/>
            <person name="Kawai Y."/>
            <person name="Kawashima T."/>
            <person name="Kennedy M."/>
            <person name="Kinose K."/>
            <person name="Kinoshita T."/>
            <person name="Kohara Y."/>
            <person name="Koide E."/>
            <person name="Komatsu K."/>
            <person name="Kopischke S."/>
            <person name="Kubo M."/>
            <person name="Kyozuka J."/>
            <person name="Lagercrantz U."/>
            <person name="Lin S."/>
            <person name="Lindquist E."/>
            <person name="Lipzen A."/>
            <person name="Lu C."/>
            <person name="Luna E."/>
            <person name="Martienssen R."/>
            <person name="Minamino N."/>
            <person name="Mizutani M."/>
            <person name="Mizutani M."/>
            <person name="Mochizuki N."/>
            <person name="Monte I."/>
            <person name="Mosher R."/>
            <person name="Nagasaki H."/>
            <person name="Nakagami H."/>
            <person name="Naramoto S."/>
            <person name="Nishitani K."/>
            <person name="Ohtani M."/>
            <person name="Okamoto T."/>
            <person name="Okumura M."/>
            <person name="Phillips J."/>
            <person name="Pollak B."/>
            <person name="Reinders A."/>
            <person name="Roevekamp M."/>
            <person name="Sano R."/>
            <person name="Sawa S."/>
            <person name="Schmid M."/>
            <person name="Shirakawa M."/>
            <person name="Solano R."/>
            <person name="Spunde A."/>
            <person name="Suetsugu N."/>
            <person name="Sugano S."/>
            <person name="Sugiyama A."/>
            <person name="Sun R."/>
            <person name="Suzuki Y."/>
            <person name="Takenaka M."/>
            <person name="Takezawa D."/>
            <person name="Tomogane H."/>
            <person name="Tsuzuki M."/>
            <person name="Ueda T."/>
            <person name="Umeda M."/>
            <person name="Ward J."/>
            <person name="Watanabe Y."/>
            <person name="Yazaki K."/>
            <person name="Yokoyama R."/>
            <person name="Yoshitake Y."/>
            <person name="Yotsui I."/>
            <person name="Zachgo S."/>
            <person name="Schmutz J."/>
        </authorList>
    </citation>
    <scope>NUCLEOTIDE SEQUENCE [LARGE SCALE GENOMIC DNA]</scope>
    <source>
        <strain evidence="2">cv. B-3</strain>
    </source>
</reference>
<gene>
    <name evidence="1" type="ORF">BRARA_B01647</name>
</gene>